<proteinExistence type="predicted"/>
<sequence length="80" mass="9071">MKPIKIDSKAILLAINSGKHYIQVDGRRFLLLEVEEIDDSTLTADMYKVTDPEEEKLLLGAIKNDNPILSAKEIDQMLEE</sequence>
<accession>C0GKT5</accession>
<dbReference type="AlphaFoldDB" id="C0GKT5"/>
<keyword evidence="2" id="KW-1185">Reference proteome</keyword>
<organism evidence="1 2">
    <name type="scientific">Dethiobacter alkaliphilus AHT 1</name>
    <dbReference type="NCBI Taxonomy" id="555088"/>
    <lineage>
        <taxon>Bacteria</taxon>
        <taxon>Bacillati</taxon>
        <taxon>Bacillota</taxon>
        <taxon>Dethiobacteria</taxon>
        <taxon>Dethiobacterales</taxon>
        <taxon>Dethiobacteraceae</taxon>
        <taxon>Dethiobacter</taxon>
    </lineage>
</organism>
<dbReference type="RefSeq" id="WP_008519162.1">
    <property type="nucleotide sequence ID" value="NZ_ACJM01000027.1"/>
</dbReference>
<gene>
    <name evidence="1" type="ORF">DealDRAFT_3094</name>
</gene>
<protein>
    <submittedName>
        <fullName evidence="1">Uncharacterized protein</fullName>
    </submittedName>
</protein>
<comment type="caution">
    <text evidence="1">The sequence shown here is derived from an EMBL/GenBank/DDBJ whole genome shotgun (WGS) entry which is preliminary data.</text>
</comment>
<name>C0GKT5_DETAL</name>
<dbReference type="Proteomes" id="UP000006443">
    <property type="component" value="Unassembled WGS sequence"/>
</dbReference>
<dbReference type="EMBL" id="ACJM01000027">
    <property type="protein sequence ID" value="EEG76054.1"/>
    <property type="molecule type" value="Genomic_DNA"/>
</dbReference>
<evidence type="ECO:0000313" key="1">
    <source>
        <dbReference type="EMBL" id="EEG76054.1"/>
    </source>
</evidence>
<dbReference type="STRING" id="555088.DealDRAFT_3094"/>
<evidence type="ECO:0000313" key="2">
    <source>
        <dbReference type="Proteomes" id="UP000006443"/>
    </source>
</evidence>
<dbReference type="OrthoDB" id="2885943at2"/>
<reference evidence="1 2" key="1">
    <citation type="submission" date="2009-02" db="EMBL/GenBank/DDBJ databases">
        <title>Sequencing of the draft genome and assembly of Dethiobacter alkaliphilus AHT 1.</title>
        <authorList>
            <consortium name="US DOE Joint Genome Institute (JGI-PGF)"/>
            <person name="Lucas S."/>
            <person name="Copeland A."/>
            <person name="Lapidus A."/>
            <person name="Glavina del Rio T."/>
            <person name="Dalin E."/>
            <person name="Tice H."/>
            <person name="Bruce D."/>
            <person name="Goodwin L."/>
            <person name="Pitluck S."/>
            <person name="Larimer F."/>
            <person name="Land M.L."/>
            <person name="Hauser L."/>
            <person name="Muyzer G."/>
        </authorList>
    </citation>
    <scope>NUCLEOTIDE SEQUENCE [LARGE SCALE GENOMIC DNA]</scope>
    <source>
        <strain evidence="1 2">AHT 1</strain>
    </source>
</reference>